<dbReference type="InterPro" id="IPR029058">
    <property type="entry name" value="AB_hydrolase_fold"/>
</dbReference>
<dbReference type="InterPro" id="IPR016292">
    <property type="entry name" value="Epoxide_hydrolase"/>
</dbReference>
<dbReference type="PIRSF" id="PIRSF001112">
    <property type="entry name" value="Epoxide_hydrolase"/>
    <property type="match status" value="1"/>
</dbReference>
<organism evidence="6 7">
    <name type="scientific">Sinosporangium siamense</name>
    <dbReference type="NCBI Taxonomy" id="1367973"/>
    <lineage>
        <taxon>Bacteria</taxon>
        <taxon>Bacillati</taxon>
        <taxon>Actinomycetota</taxon>
        <taxon>Actinomycetes</taxon>
        <taxon>Streptosporangiales</taxon>
        <taxon>Streptosporangiaceae</taxon>
        <taxon>Sinosporangium</taxon>
    </lineage>
</organism>
<gene>
    <name evidence="6" type="ORF">Ssi02_46530</name>
</gene>
<name>A0A919RJJ0_9ACTN</name>
<keyword evidence="7" id="KW-1185">Reference proteome</keyword>
<dbReference type="PANTHER" id="PTHR21661">
    <property type="entry name" value="EPOXIDE HYDROLASE 1-RELATED"/>
    <property type="match status" value="1"/>
</dbReference>
<dbReference type="GO" id="GO:0004301">
    <property type="term" value="F:epoxide hydrolase activity"/>
    <property type="evidence" value="ECO:0007669"/>
    <property type="project" value="TreeGrafter"/>
</dbReference>
<evidence type="ECO:0000256" key="3">
    <source>
        <dbReference type="ARBA" id="ARBA00022801"/>
    </source>
</evidence>
<feature type="active site" description="Proton donor" evidence="4">
    <location>
        <position position="307"/>
    </location>
</feature>
<comment type="caution">
    <text evidence="6">The sequence shown here is derived from an EMBL/GenBank/DDBJ whole genome shotgun (WGS) entry which is preliminary data.</text>
</comment>
<dbReference type="Pfam" id="PF06441">
    <property type="entry name" value="EHN"/>
    <property type="match status" value="1"/>
</dbReference>
<dbReference type="AlphaFoldDB" id="A0A919RJJ0"/>
<sequence>MNTPKPFTVDIPQADLDELNDRLARTRWPDEIPGAGWSYGVNRDYLKELVDYWRTGYDWRKHEARLNAVPQYTTEIDGQRLHFLHARSPEPGALPLIVTHGWVSTVYDFLDIIGPLTDPRSYGGDPRDAFHVVAPSVPGYAFSGPTTETGWGAARIARAFAGLMERLGYDTYGAQGGDFGSILSPELPRVAPGHVVGVHVNALANASVATAPGDLDRLTPAERETAERHAVDWEGKSGYAVQMGTRPQTIAYSLNDSPAGQLAWNLEWLVDWDPTKTGHTPIDRDTILTNVTIYWLTQTAGSAARLYYEAGAEGWGERPEPTGVPTGVANFYGDGAIRGLAALSNTITHWTEYAEGGHFASLQAPDLLVSDIRTFFRTVRG</sequence>
<dbReference type="Proteomes" id="UP000606172">
    <property type="component" value="Unassembled WGS sequence"/>
</dbReference>
<feature type="domain" description="Epoxide hydrolase N-terminal" evidence="5">
    <location>
        <begin position="4"/>
        <end position="109"/>
    </location>
</feature>
<keyword evidence="2" id="KW-0058">Aromatic hydrocarbons catabolism</keyword>
<evidence type="ECO:0000259" key="5">
    <source>
        <dbReference type="Pfam" id="PF06441"/>
    </source>
</evidence>
<feature type="active site" description="Nucleophile" evidence="4">
    <location>
        <position position="178"/>
    </location>
</feature>
<evidence type="ECO:0000256" key="4">
    <source>
        <dbReference type="PIRSR" id="PIRSR001112-1"/>
    </source>
</evidence>
<evidence type="ECO:0000313" key="6">
    <source>
        <dbReference type="EMBL" id="GII94422.1"/>
    </source>
</evidence>
<dbReference type="PRINTS" id="PR00412">
    <property type="entry name" value="EPOXHYDRLASE"/>
</dbReference>
<evidence type="ECO:0000256" key="2">
    <source>
        <dbReference type="ARBA" id="ARBA00022797"/>
    </source>
</evidence>
<reference evidence="6" key="1">
    <citation type="submission" date="2021-01" db="EMBL/GenBank/DDBJ databases">
        <title>Whole genome shotgun sequence of Sinosporangium siamense NBRC 109515.</title>
        <authorList>
            <person name="Komaki H."/>
            <person name="Tamura T."/>
        </authorList>
    </citation>
    <scope>NUCLEOTIDE SEQUENCE</scope>
    <source>
        <strain evidence="6">NBRC 109515</strain>
    </source>
</reference>
<dbReference type="InterPro" id="IPR000639">
    <property type="entry name" value="Epox_hydrolase-like"/>
</dbReference>
<evidence type="ECO:0000313" key="7">
    <source>
        <dbReference type="Proteomes" id="UP000606172"/>
    </source>
</evidence>
<dbReference type="InterPro" id="IPR010497">
    <property type="entry name" value="Epoxide_hydro_N"/>
</dbReference>
<feature type="active site" description="Proton acceptor" evidence="4">
    <location>
        <position position="358"/>
    </location>
</feature>
<proteinExistence type="inferred from homology"/>
<comment type="similarity">
    <text evidence="1">Belongs to the peptidase S33 family.</text>
</comment>
<dbReference type="GO" id="GO:0097176">
    <property type="term" value="P:epoxide metabolic process"/>
    <property type="evidence" value="ECO:0007669"/>
    <property type="project" value="TreeGrafter"/>
</dbReference>
<evidence type="ECO:0000256" key="1">
    <source>
        <dbReference type="ARBA" id="ARBA00010088"/>
    </source>
</evidence>
<protein>
    <submittedName>
        <fullName evidence="6">Microsomal epoxide hydrolase</fullName>
    </submittedName>
</protein>
<dbReference type="PANTHER" id="PTHR21661:SF35">
    <property type="entry name" value="EPOXIDE HYDROLASE"/>
    <property type="match status" value="1"/>
</dbReference>
<dbReference type="EMBL" id="BOOW01000029">
    <property type="protein sequence ID" value="GII94422.1"/>
    <property type="molecule type" value="Genomic_DNA"/>
</dbReference>
<dbReference type="SUPFAM" id="SSF53474">
    <property type="entry name" value="alpha/beta-Hydrolases"/>
    <property type="match status" value="1"/>
</dbReference>
<keyword evidence="3 6" id="KW-0378">Hydrolase</keyword>
<dbReference type="RefSeq" id="WP_204028886.1">
    <property type="nucleotide sequence ID" value="NZ_BOOW01000029.1"/>
</dbReference>
<dbReference type="Gene3D" id="3.40.50.1820">
    <property type="entry name" value="alpha/beta hydrolase"/>
    <property type="match status" value="1"/>
</dbReference>
<accession>A0A919RJJ0</accession>